<accession>A0A9X1ZF61</accession>
<name>A0A9X1ZF61_9GAMM</name>
<evidence type="ECO:0000313" key="6">
    <source>
        <dbReference type="EMBL" id="MCL1107585.1"/>
    </source>
</evidence>
<dbReference type="InterPro" id="IPR009057">
    <property type="entry name" value="Homeodomain-like_sf"/>
</dbReference>
<evidence type="ECO:0000256" key="1">
    <source>
        <dbReference type="ARBA" id="ARBA00023015"/>
    </source>
</evidence>
<dbReference type="GO" id="GO:0000976">
    <property type="term" value="F:transcription cis-regulatory region binding"/>
    <property type="evidence" value="ECO:0007669"/>
    <property type="project" value="TreeGrafter"/>
</dbReference>
<keyword evidence="1" id="KW-0805">Transcription regulation</keyword>
<dbReference type="AlphaFoldDB" id="A0A9X1ZF61"/>
<evidence type="ECO:0000259" key="5">
    <source>
        <dbReference type="PROSITE" id="PS50977"/>
    </source>
</evidence>
<dbReference type="Proteomes" id="UP001139408">
    <property type="component" value="Unassembled WGS sequence"/>
</dbReference>
<sequence length="220" mass="24053">MKNAVTDPSALAQLTLDLCPKARTVLNAASKIFLTHGFNAATTDMIQREAGVSKSTVYAHFSNKEKLFLAVVQNECASFTASINDIKFIPGDITESLRVLGHAYLSVALSAPALSLYRVVVAEAPRFPALGHMFYNSGPKIVKSMVANCLTQAHNANEIDLSNISVDEAADVFVTLFRSELHLKCLTHPDQPLKKATIDRWVDIAIDTFVRSYGNRQVNS</sequence>
<dbReference type="InterPro" id="IPR036271">
    <property type="entry name" value="Tet_transcr_reg_TetR-rel_C_sf"/>
</dbReference>
<dbReference type="Gene3D" id="1.10.357.10">
    <property type="entry name" value="Tetracycline Repressor, domain 2"/>
    <property type="match status" value="1"/>
</dbReference>
<dbReference type="PANTHER" id="PTHR30055">
    <property type="entry name" value="HTH-TYPE TRANSCRIPTIONAL REGULATOR RUTR"/>
    <property type="match status" value="1"/>
</dbReference>
<feature type="DNA-binding region" description="H-T-H motif" evidence="4">
    <location>
        <begin position="42"/>
        <end position="61"/>
    </location>
</feature>
<keyword evidence="2 4" id="KW-0238">DNA-binding</keyword>
<feature type="domain" description="HTH tetR-type" evidence="5">
    <location>
        <begin position="19"/>
        <end position="79"/>
    </location>
</feature>
<dbReference type="GO" id="GO:0003700">
    <property type="term" value="F:DNA-binding transcription factor activity"/>
    <property type="evidence" value="ECO:0007669"/>
    <property type="project" value="TreeGrafter"/>
</dbReference>
<dbReference type="SUPFAM" id="SSF46689">
    <property type="entry name" value="Homeodomain-like"/>
    <property type="match status" value="1"/>
</dbReference>
<dbReference type="RefSeq" id="WP_188927020.1">
    <property type="nucleotide sequence ID" value="NZ_BMQI01000070.1"/>
</dbReference>
<dbReference type="EMBL" id="JAKILJ010000069">
    <property type="protein sequence ID" value="MCL1107585.1"/>
    <property type="molecule type" value="Genomic_DNA"/>
</dbReference>
<evidence type="ECO:0000313" key="7">
    <source>
        <dbReference type="Proteomes" id="UP001139408"/>
    </source>
</evidence>
<evidence type="ECO:0000256" key="4">
    <source>
        <dbReference type="PROSITE-ProRule" id="PRU00335"/>
    </source>
</evidence>
<dbReference type="SUPFAM" id="SSF48498">
    <property type="entry name" value="Tetracyclin repressor-like, C-terminal domain"/>
    <property type="match status" value="1"/>
</dbReference>
<keyword evidence="7" id="KW-1185">Reference proteome</keyword>
<keyword evidence="3" id="KW-0804">Transcription</keyword>
<dbReference type="PRINTS" id="PR00455">
    <property type="entry name" value="HTHTETR"/>
</dbReference>
<proteinExistence type="predicted"/>
<organism evidence="6 7">
    <name type="scientific">Shewanella algicola</name>
    <dbReference type="NCBI Taxonomy" id="640633"/>
    <lineage>
        <taxon>Bacteria</taxon>
        <taxon>Pseudomonadati</taxon>
        <taxon>Pseudomonadota</taxon>
        <taxon>Gammaproteobacteria</taxon>
        <taxon>Alteromonadales</taxon>
        <taxon>Shewanellaceae</taxon>
        <taxon>Shewanella</taxon>
    </lineage>
</organism>
<dbReference type="InterPro" id="IPR039536">
    <property type="entry name" value="TetR_C_Proteobacteria"/>
</dbReference>
<dbReference type="PANTHER" id="PTHR30055:SF234">
    <property type="entry name" value="HTH-TYPE TRANSCRIPTIONAL REGULATOR BETI"/>
    <property type="match status" value="1"/>
</dbReference>
<evidence type="ECO:0000256" key="2">
    <source>
        <dbReference type="ARBA" id="ARBA00023125"/>
    </source>
</evidence>
<gene>
    <name evidence="6" type="ORF">L2749_20450</name>
</gene>
<evidence type="ECO:0000256" key="3">
    <source>
        <dbReference type="ARBA" id="ARBA00023163"/>
    </source>
</evidence>
<dbReference type="InterPro" id="IPR001647">
    <property type="entry name" value="HTH_TetR"/>
</dbReference>
<dbReference type="Pfam" id="PF14246">
    <property type="entry name" value="TetR_C_7"/>
    <property type="match status" value="1"/>
</dbReference>
<reference evidence="6" key="1">
    <citation type="submission" date="2022-01" db="EMBL/GenBank/DDBJ databases">
        <title>Whole genome-based taxonomy of the Shewanellaceae.</title>
        <authorList>
            <person name="Martin-Rodriguez A.J."/>
        </authorList>
    </citation>
    <scope>NUCLEOTIDE SEQUENCE</scope>
    <source>
        <strain evidence="6">DSM 23803</strain>
    </source>
</reference>
<comment type="caution">
    <text evidence="6">The sequence shown here is derived from an EMBL/GenBank/DDBJ whole genome shotgun (WGS) entry which is preliminary data.</text>
</comment>
<dbReference type="InterPro" id="IPR050109">
    <property type="entry name" value="HTH-type_TetR-like_transc_reg"/>
</dbReference>
<protein>
    <submittedName>
        <fullName evidence="6">TetR/AcrR family transcriptional regulator</fullName>
    </submittedName>
</protein>
<dbReference type="PROSITE" id="PS50977">
    <property type="entry name" value="HTH_TETR_2"/>
    <property type="match status" value="1"/>
</dbReference>
<dbReference type="Gene3D" id="1.10.10.60">
    <property type="entry name" value="Homeodomain-like"/>
    <property type="match status" value="1"/>
</dbReference>
<dbReference type="Pfam" id="PF00440">
    <property type="entry name" value="TetR_N"/>
    <property type="match status" value="1"/>
</dbReference>